<reference evidence="1" key="1">
    <citation type="submission" date="2022-11" db="EMBL/GenBank/DDBJ databases">
        <authorList>
            <person name="Petersen C."/>
        </authorList>
    </citation>
    <scope>NUCLEOTIDE SEQUENCE</scope>
    <source>
        <strain evidence="1">IBT 21917</strain>
    </source>
</reference>
<accession>A0A9W9ISF5</accession>
<evidence type="ECO:0000313" key="1">
    <source>
        <dbReference type="EMBL" id="KAJ5184199.1"/>
    </source>
</evidence>
<evidence type="ECO:0000313" key="2">
    <source>
        <dbReference type="Proteomes" id="UP001146351"/>
    </source>
</evidence>
<comment type="caution">
    <text evidence="1">The sequence shown here is derived from an EMBL/GenBank/DDBJ whole genome shotgun (WGS) entry which is preliminary data.</text>
</comment>
<dbReference type="AlphaFoldDB" id="A0A9W9ISF5"/>
<dbReference type="Pfam" id="PF12520">
    <property type="entry name" value="DUF3723"/>
    <property type="match status" value="1"/>
</dbReference>
<keyword evidence="2" id="KW-1185">Reference proteome</keyword>
<dbReference type="InterPro" id="IPR022198">
    <property type="entry name" value="DUF3723"/>
</dbReference>
<name>A0A9W9ISF5_9EURO</name>
<dbReference type="OrthoDB" id="4227485at2759"/>
<protein>
    <submittedName>
        <fullName evidence="1">Uncharacterized protein</fullName>
    </submittedName>
</protein>
<dbReference type="EMBL" id="JAPQKO010000001">
    <property type="protein sequence ID" value="KAJ5184199.1"/>
    <property type="molecule type" value="Genomic_DNA"/>
</dbReference>
<proteinExistence type="predicted"/>
<organism evidence="1 2">
    <name type="scientific">Penicillium capsulatum</name>
    <dbReference type="NCBI Taxonomy" id="69766"/>
    <lineage>
        <taxon>Eukaryota</taxon>
        <taxon>Fungi</taxon>
        <taxon>Dikarya</taxon>
        <taxon>Ascomycota</taxon>
        <taxon>Pezizomycotina</taxon>
        <taxon>Eurotiomycetes</taxon>
        <taxon>Eurotiomycetidae</taxon>
        <taxon>Eurotiales</taxon>
        <taxon>Aspergillaceae</taxon>
        <taxon>Penicillium</taxon>
    </lineage>
</organism>
<sequence>MAVDDLQIARQLSAALIGSVKIQQLDQVVFEDIDVLGSRALNVSKIDRLVHRFDYEGCRRGDPLTWVPCKLKQSEFQHISPGSFDNGDPPAITLPHGWKLHCFQGKHRIAAARRWLPPNDLWWNFEVYDADKLNENCQKKLRECERRSHTFSDGEIFRNIRYYQQQGETASANEWLARWSPTKCREFTRIYEPKENNFVDFLAYGYPSTKFKMSRGTCGLSEDDLFYVEDLYMR</sequence>
<reference evidence="1" key="2">
    <citation type="journal article" date="2023" name="IMA Fungus">
        <title>Comparative genomic study of the Penicillium genus elucidates a diverse pangenome and 15 lateral gene transfer events.</title>
        <authorList>
            <person name="Petersen C."/>
            <person name="Sorensen T."/>
            <person name="Nielsen M.R."/>
            <person name="Sondergaard T.E."/>
            <person name="Sorensen J.L."/>
            <person name="Fitzpatrick D.A."/>
            <person name="Frisvad J.C."/>
            <person name="Nielsen K.L."/>
        </authorList>
    </citation>
    <scope>NUCLEOTIDE SEQUENCE</scope>
    <source>
        <strain evidence="1">IBT 21917</strain>
    </source>
</reference>
<dbReference type="Proteomes" id="UP001146351">
    <property type="component" value="Unassembled WGS sequence"/>
</dbReference>
<gene>
    <name evidence="1" type="ORF">N7492_001815</name>
</gene>